<organism evidence="3">
    <name type="scientific">Magnetospirillum gryphiswaldense</name>
    <dbReference type="NCBI Taxonomy" id="55518"/>
    <lineage>
        <taxon>Bacteria</taxon>
        <taxon>Pseudomonadati</taxon>
        <taxon>Pseudomonadota</taxon>
        <taxon>Alphaproteobacteria</taxon>
        <taxon>Rhodospirillales</taxon>
        <taxon>Rhodospirillaceae</taxon>
        <taxon>Magnetospirillum</taxon>
    </lineage>
</organism>
<dbReference type="AlphaFoldDB" id="A4TY75"/>
<dbReference type="RefSeq" id="WP_024079476.1">
    <property type="nucleotide sequence ID" value="NZ_CP027527.1"/>
</dbReference>
<dbReference type="SMART" id="SM00897">
    <property type="entry name" value="FIST"/>
    <property type="match status" value="1"/>
</dbReference>
<dbReference type="EMBL" id="CU459003">
    <property type="protein sequence ID" value="CAM75582.1"/>
    <property type="molecule type" value="Genomic_DNA"/>
</dbReference>
<evidence type="ECO:0000259" key="2">
    <source>
        <dbReference type="SMART" id="SM01204"/>
    </source>
</evidence>
<dbReference type="SMART" id="SM01204">
    <property type="entry name" value="FIST_C"/>
    <property type="match status" value="1"/>
</dbReference>
<feature type="domain" description="FIST" evidence="1">
    <location>
        <begin position="23"/>
        <end position="216"/>
    </location>
</feature>
<gene>
    <name evidence="3" type="ORF">MGR_3432</name>
</gene>
<accession>A4TY75</accession>
<proteinExistence type="predicted"/>
<sequence length="378" mass="39380">MDVRQIQISALQAQHLDGLRALQPDLVLIFAALGHLQSPDAFDVLRQAFPAALLAGCSTAGEITNQGMSDNTAVVTAVKFDRTRVKAATGRVTAMDQSDAIGAKLGAELAAPDLRAVLVFGKGVGINGSALISGLIDKVGVSVPVSGGLAGDGGAFTGTLTVTPDGMDADGVVAIGLYGDDVRVSHGSFGGWQPFGPPRKVTKSEGNILYRLDDQPALDLYKEYLGEYAKDLPASGLLFPFEMLDADHRSIGLIRTILGVDEQAGSLILAGDIDGEGYLRLMHANNEGLIDGAETAARLARDGLGGANGGLGILVSCVGRKLVMGDAVDEEVEVVSHVLGRQLPLTGFYSYGEIAPFSSTTECKLHNQTMTVTFIAEA</sequence>
<name>A4TY75_9PROT</name>
<reference evidence="3" key="1">
    <citation type="journal article" date="2007" name="J. Bacteriol.">
        <title>Comparative genome analysis of four magnetotactic bacteria reveals a complex set of group-specific genes implicated in magnetosome biomineralization and function.</title>
        <authorList>
            <person name="Richter M."/>
            <person name="Kube M."/>
            <person name="Bazylinski D.A."/>
            <person name="Lombardot T."/>
            <person name="Gloeckner F.O."/>
            <person name="Reinhardt R."/>
            <person name="Schueler D."/>
        </authorList>
    </citation>
    <scope>NUCLEOTIDE SEQUENCE</scope>
    <source>
        <strain evidence="3">MSR-1</strain>
    </source>
</reference>
<feature type="domain" description="FIST C-domain" evidence="2">
    <location>
        <begin position="217"/>
        <end position="357"/>
    </location>
</feature>
<protein>
    <submittedName>
        <fullName evidence="3">Uncharacterized protein</fullName>
    </submittedName>
</protein>
<evidence type="ECO:0000259" key="1">
    <source>
        <dbReference type="SMART" id="SM00897"/>
    </source>
</evidence>
<dbReference type="PANTHER" id="PTHR40252:SF2">
    <property type="entry name" value="BLR0328 PROTEIN"/>
    <property type="match status" value="1"/>
</dbReference>
<dbReference type="InterPro" id="IPR013702">
    <property type="entry name" value="FIST_domain_N"/>
</dbReference>
<dbReference type="PANTHER" id="PTHR40252">
    <property type="entry name" value="BLR0328 PROTEIN"/>
    <property type="match status" value="1"/>
</dbReference>
<dbReference type="Pfam" id="PF10442">
    <property type="entry name" value="FIST_C"/>
    <property type="match status" value="1"/>
</dbReference>
<evidence type="ECO:0000313" key="3">
    <source>
        <dbReference type="EMBL" id="CAM75582.1"/>
    </source>
</evidence>
<dbReference type="Pfam" id="PF08495">
    <property type="entry name" value="FIST"/>
    <property type="match status" value="1"/>
</dbReference>
<dbReference type="InterPro" id="IPR019494">
    <property type="entry name" value="FIST_C"/>
</dbReference>